<dbReference type="EMBL" id="KN840521">
    <property type="protein sequence ID" value="KIP06280.1"/>
    <property type="molecule type" value="Genomic_DNA"/>
</dbReference>
<sequence>MQLARLIPYKAAIFALCSVPSWRQTAPRRSHPAYPVSAVETRRGGRGGGRRCHRFVATARLRWERERLERCPPWYFRCSWTCRGERRMQHVYEGHLRWPTCPRSHRSGQRAGGMAPAPLASGQLGGGGFLSLVGQETSLYEVPVYVPLRGRSVASISGVPHPLFSYCCTKPCSVDVKEKCATRARSQSALGDVKNCFARCIYAATERAPLCCE</sequence>
<accession>A0A0C3S9K3</accession>
<dbReference type="AlphaFoldDB" id="A0A0C3S9K3"/>
<gene>
    <name evidence="1" type="ORF">PHLGIDRAFT_464605</name>
</gene>
<organism evidence="1 2">
    <name type="scientific">Phlebiopsis gigantea (strain 11061_1 CR5-6)</name>
    <name type="common">White-rot fungus</name>
    <name type="synonym">Peniophora gigantea</name>
    <dbReference type="NCBI Taxonomy" id="745531"/>
    <lineage>
        <taxon>Eukaryota</taxon>
        <taxon>Fungi</taxon>
        <taxon>Dikarya</taxon>
        <taxon>Basidiomycota</taxon>
        <taxon>Agaricomycotina</taxon>
        <taxon>Agaricomycetes</taxon>
        <taxon>Polyporales</taxon>
        <taxon>Phanerochaetaceae</taxon>
        <taxon>Phlebiopsis</taxon>
    </lineage>
</organism>
<dbReference type="HOGENOM" id="CLU_1294844_0_0_1"/>
<reference evidence="1 2" key="1">
    <citation type="journal article" date="2014" name="PLoS Genet.">
        <title>Analysis of the Phlebiopsis gigantea genome, transcriptome and secretome provides insight into its pioneer colonization strategies of wood.</title>
        <authorList>
            <person name="Hori C."/>
            <person name="Ishida T."/>
            <person name="Igarashi K."/>
            <person name="Samejima M."/>
            <person name="Suzuki H."/>
            <person name="Master E."/>
            <person name="Ferreira P."/>
            <person name="Ruiz-Duenas F.J."/>
            <person name="Held B."/>
            <person name="Canessa P."/>
            <person name="Larrondo L.F."/>
            <person name="Schmoll M."/>
            <person name="Druzhinina I.S."/>
            <person name="Kubicek C.P."/>
            <person name="Gaskell J.A."/>
            <person name="Kersten P."/>
            <person name="St John F."/>
            <person name="Glasner J."/>
            <person name="Sabat G."/>
            <person name="Splinter BonDurant S."/>
            <person name="Syed K."/>
            <person name="Yadav J."/>
            <person name="Mgbeahuruike A.C."/>
            <person name="Kovalchuk A."/>
            <person name="Asiegbu F.O."/>
            <person name="Lackner G."/>
            <person name="Hoffmeister D."/>
            <person name="Rencoret J."/>
            <person name="Gutierrez A."/>
            <person name="Sun H."/>
            <person name="Lindquist E."/>
            <person name="Barry K."/>
            <person name="Riley R."/>
            <person name="Grigoriev I.V."/>
            <person name="Henrissat B."/>
            <person name="Kues U."/>
            <person name="Berka R.M."/>
            <person name="Martinez A.T."/>
            <person name="Covert S.F."/>
            <person name="Blanchette R.A."/>
            <person name="Cullen D."/>
        </authorList>
    </citation>
    <scope>NUCLEOTIDE SEQUENCE [LARGE SCALE GENOMIC DNA]</scope>
    <source>
        <strain evidence="1 2">11061_1 CR5-6</strain>
    </source>
</reference>
<proteinExistence type="predicted"/>
<evidence type="ECO:0000313" key="2">
    <source>
        <dbReference type="Proteomes" id="UP000053257"/>
    </source>
</evidence>
<dbReference type="Proteomes" id="UP000053257">
    <property type="component" value="Unassembled WGS sequence"/>
</dbReference>
<keyword evidence="2" id="KW-1185">Reference proteome</keyword>
<protein>
    <submittedName>
        <fullName evidence="1">Uncharacterized protein</fullName>
    </submittedName>
</protein>
<evidence type="ECO:0000313" key="1">
    <source>
        <dbReference type="EMBL" id="KIP06280.1"/>
    </source>
</evidence>
<name>A0A0C3S9K3_PHLG1</name>